<sequence>MRIPKTVHVFGEKEQAELQNRCDALGCTVSDYFRILFLADIGVSKPFWEQEAARNETEKYRIAIDSIKAIHAIAHTPYLKVYFERVIDELRERLAEALAQENREIETNAPAPNWEVE</sequence>
<organism evidence="1">
    <name type="scientific">uncultured Caudovirales phage</name>
    <dbReference type="NCBI Taxonomy" id="2100421"/>
    <lineage>
        <taxon>Viruses</taxon>
        <taxon>Duplodnaviria</taxon>
        <taxon>Heunggongvirae</taxon>
        <taxon>Uroviricota</taxon>
        <taxon>Caudoviricetes</taxon>
        <taxon>Peduoviridae</taxon>
        <taxon>Maltschvirus</taxon>
        <taxon>Maltschvirus maltsch</taxon>
    </lineage>
</organism>
<name>A0A6J7WC41_9CAUD</name>
<reference evidence="1" key="1">
    <citation type="submission" date="2020-05" db="EMBL/GenBank/DDBJ databases">
        <authorList>
            <person name="Chiriac C."/>
            <person name="Salcher M."/>
            <person name="Ghai R."/>
            <person name="Kavagutti S V."/>
        </authorList>
    </citation>
    <scope>NUCLEOTIDE SEQUENCE</scope>
</reference>
<dbReference type="EMBL" id="LR798215">
    <property type="protein sequence ID" value="CAB5194959.1"/>
    <property type="molecule type" value="Genomic_DNA"/>
</dbReference>
<accession>A0A6J7WC41</accession>
<gene>
    <name evidence="1" type="ORF">UFOVP178_45</name>
</gene>
<proteinExistence type="predicted"/>
<protein>
    <submittedName>
        <fullName evidence="1">Uncharacterized protein</fullName>
    </submittedName>
</protein>
<evidence type="ECO:0000313" key="1">
    <source>
        <dbReference type="EMBL" id="CAB5194959.1"/>
    </source>
</evidence>